<protein>
    <submittedName>
        <fullName evidence="1">Uncharacterized protein</fullName>
    </submittedName>
</protein>
<evidence type="ECO:0000313" key="2">
    <source>
        <dbReference type="Proteomes" id="UP001556367"/>
    </source>
</evidence>
<dbReference type="EMBL" id="JASNQZ010000011">
    <property type="protein sequence ID" value="KAL0952176.1"/>
    <property type="molecule type" value="Genomic_DNA"/>
</dbReference>
<keyword evidence="2" id="KW-1185">Reference proteome</keyword>
<reference evidence="2" key="1">
    <citation type="submission" date="2024-06" db="EMBL/GenBank/DDBJ databases">
        <title>Multi-omics analyses provide insights into the biosynthesis of the anticancer antibiotic pleurotin in Hohenbuehelia grisea.</title>
        <authorList>
            <person name="Weaver J.A."/>
            <person name="Alberti F."/>
        </authorList>
    </citation>
    <scope>NUCLEOTIDE SEQUENCE [LARGE SCALE GENOMIC DNA]</scope>
    <source>
        <strain evidence="2">T-177</strain>
    </source>
</reference>
<accession>A0ABR3J9F2</accession>
<name>A0ABR3J9F2_9AGAR</name>
<proteinExistence type="predicted"/>
<gene>
    <name evidence="1" type="ORF">HGRIS_008789</name>
</gene>
<organism evidence="1 2">
    <name type="scientific">Hohenbuehelia grisea</name>
    <dbReference type="NCBI Taxonomy" id="104357"/>
    <lineage>
        <taxon>Eukaryota</taxon>
        <taxon>Fungi</taxon>
        <taxon>Dikarya</taxon>
        <taxon>Basidiomycota</taxon>
        <taxon>Agaricomycotina</taxon>
        <taxon>Agaricomycetes</taxon>
        <taxon>Agaricomycetidae</taxon>
        <taxon>Agaricales</taxon>
        <taxon>Pleurotineae</taxon>
        <taxon>Pleurotaceae</taxon>
        <taxon>Hohenbuehelia</taxon>
    </lineage>
</organism>
<comment type="caution">
    <text evidence="1">The sequence shown here is derived from an EMBL/GenBank/DDBJ whole genome shotgun (WGS) entry which is preliminary data.</text>
</comment>
<evidence type="ECO:0000313" key="1">
    <source>
        <dbReference type="EMBL" id="KAL0952176.1"/>
    </source>
</evidence>
<dbReference type="Proteomes" id="UP001556367">
    <property type="component" value="Unassembled WGS sequence"/>
</dbReference>
<sequence length="70" mass="7806">MAPNLKIFVSAAAHEGDGFVYQIQLCTTRGFDRMDKSHSDGGHFVRPAYHHVEAVKGTPRCYQGRGRSIE</sequence>